<dbReference type="PANTHER" id="PTHR47677">
    <property type="entry name" value="CYTOCHROME C OXIDASE ASSEMBLY FACTOR 6"/>
    <property type="match status" value="1"/>
</dbReference>
<sequence length="95" mass="10769">MGWFGSSEKSAPDAASRQDRQRCWDSRDVYFTCLDAANVIKPGDEGKACDTSKAEYERDCARSWIEYFNKRRVLAEQQQGVLTQAKNQINAAKNS</sequence>
<proteinExistence type="inferred from homology"/>
<reference evidence="6 7" key="1">
    <citation type="journal article" date="2012" name="BMC Genomics">
        <title>Comparative genomics of the white-rot fungi, Phanerochaete carnosa and P. chrysosporium, to elucidate the genetic basis of the distinct wood types they colonize.</title>
        <authorList>
            <person name="Suzuki H."/>
            <person name="MacDonald J."/>
            <person name="Syed K."/>
            <person name="Salamov A."/>
            <person name="Hori C."/>
            <person name="Aerts A."/>
            <person name="Henrissat B."/>
            <person name="Wiebenga A."/>
            <person name="vanKuyk P.A."/>
            <person name="Barry K."/>
            <person name="Lindquist E."/>
            <person name="LaButti K."/>
            <person name="Lapidus A."/>
            <person name="Lucas S."/>
            <person name="Coutinho P."/>
            <person name="Gong Y."/>
            <person name="Samejima M."/>
            <person name="Mahadevan R."/>
            <person name="Abou-Zaid M."/>
            <person name="de Vries R.P."/>
            <person name="Igarashi K."/>
            <person name="Yadav J.S."/>
            <person name="Grigoriev I.V."/>
            <person name="Master E.R."/>
        </authorList>
    </citation>
    <scope>NUCLEOTIDE SEQUENCE [LARGE SCALE GENOMIC DNA]</scope>
    <source>
        <strain evidence="6 7">HHB-10118-sp</strain>
    </source>
</reference>
<keyword evidence="3" id="KW-0496">Mitochondrion</keyword>
<dbReference type="InterPro" id="IPR048281">
    <property type="entry name" value="COA6_fun"/>
</dbReference>
<keyword evidence="4" id="KW-1015">Disulfide bond</keyword>
<accession>K5W206</accession>
<evidence type="ECO:0008006" key="8">
    <source>
        <dbReference type="Google" id="ProtNLM"/>
    </source>
</evidence>
<dbReference type="EMBL" id="JH930470">
    <property type="protein sequence ID" value="EKM57868.1"/>
    <property type="molecule type" value="Genomic_DNA"/>
</dbReference>
<evidence type="ECO:0000313" key="7">
    <source>
        <dbReference type="Proteomes" id="UP000008370"/>
    </source>
</evidence>
<organism evidence="6 7">
    <name type="scientific">Phanerochaete carnosa (strain HHB-10118-sp)</name>
    <name type="common">White-rot fungus</name>
    <name type="synonym">Peniophora carnosa</name>
    <dbReference type="NCBI Taxonomy" id="650164"/>
    <lineage>
        <taxon>Eukaryota</taxon>
        <taxon>Fungi</taxon>
        <taxon>Dikarya</taxon>
        <taxon>Basidiomycota</taxon>
        <taxon>Agaricomycotina</taxon>
        <taxon>Agaricomycetes</taxon>
        <taxon>Polyporales</taxon>
        <taxon>Phanerochaetaceae</taxon>
        <taxon>Phanerochaete</taxon>
    </lineage>
</organism>
<name>K5W206_PHACS</name>
<dbReference type="FunCoup" id="K5W206">
    <property type="interactions" value="12"/>
</dbReference>
<dbReference type="OrthoDB" id="5545577at2759"/>
<gene>
    <name evidence="6" type="ORF">PHACADRAFT_89946</name>
</gene>
<dbReference type="InterPro" id="IPR048280">
    <property type="entry name" value="COX6B-like"/>
</dbReference>
<evidence type="ECO:0000256" key="1">
    <source>
        <dbReference type="ARBA" id="ARBA00004173"/>
    </source>
</evidence>
<evidence type="ECO:0000256" key="4">
    <source>
        <dbReference type="ARBA" id="ARBA00023157"/>
    </source>
</evidence>
<comment type="subcellular location">
    <subcellularLocation>
        <location evidence="1">Mitochondrion</location>
    </subcellularLocation>
</comment>
<comment type="similarity">
    <text evidence="2">Belongs to the cytochrome c oxidase subunit 6B family.</text>
</comment>
<dbReference type="InterPro" id="IPR036549">
    <property type="entry name" value="CX6/COA6-like_sf"/>
</dbReference>
<dbReference type="KEGG" id="pco:PHACADRAFT_89946"/>
<dbReference type="STRING" id="650164.K5W206"/>
<dbReference type="SUPFAM" id="SSF47694">
    <property type="entry name" value="Cytochrome c oxidase subunit h"/>
    <property type="match status" value="1"/>
</dbReference>
<dbReference type="Gene3D" id="1.10.10.140">
    <property type="entry name" value="Cytochrome c oxidase, subunit VIb"/>
    <property type="match status" value="1"/>
</dbReference>
<evidence type="ECO:0000256" key="2">
    <source>
        <dbReference type="ARBA" id="ARBA00006425"/>
    </source>
</evidence>
<dbReference type="Pfam" id="PF02297">
    <property type="entry name" value="COX6B"/>
    <property type="match status" value="1"/>
</dbReference>
<dbReference type="AlphaFoldDB" id="K5W206"/>
<dbReference type="HOGENOM" id="CLU_142408_2_0_1"/>
<evidence type="ECO:0000256" key="5">
    <source>
        <dbReference type="SAM" id="MobiDB-lite"/>
    </source>
</evidence>
<dbReference type="GO" id="GO:0005739">
    <property type="term" value="C:mitochondrion"/>
    <property type="evidence" value="ECO:0007669"/>
    <property type="project" value="UniProtKB-SubCell"/>
</dbReference>
<dbReference type="RefSeq" id="XP_007393210.1">
    <property type="nucleotide sequence ID" value="XM_007393148.1"/>
</dbReference>
<protein>
    <recommendedName>
        <fullName evidence="8">Cytochrome c oxidase assembly factor 6</fullName>
    </recommendedName>
</protein>
<dbReference type="Proteomes" id="UP000008370">
    <property type="component" value="Unassembled WGS sequence"/>
</dbReference>
<dbReference type="InParanoid" id="K5W206"/>
<dbReference type="GeneID" id="18920667"/>
<evidence type="ECO:0000313" key="6">
    <source>
        <dbReference type="EMBL" id="EKM57868.1"/>
    </source>
</evidence>
<keyword evidence="7" id="KW-1185">Reference proteome</keyword>
<dbReference type="PANTHER" id="PTHR47677:SF1">
    <property type="entry name" value="CYTOCHROME C OXIDASE ASSEMBLY FACTOR 6"/>
    <property type="match status" value="1"/>
</dbReference>
<feature type="region of interest" description="Disordered" evidence="5">
    <location>
        <begin position="1"/>
        <end position="21"/>
    </location>
</feature>
<evidence type="ECO:0000256" key="3">
    <source>
        <dbReference type="ARBA" id="ARBA00023128"/>
    </source>
</evidence>